<dbReference type="AlphaFoldDB" id="A0A9W6M399"/>
<proteinExistence type="predicted"/>
<sequence length="434" mass="44737">MGWVLATVGVLIGGAAAPAVATTDLPAPQPDAPYLIPTEATFDDSSTLPSEYSGSSTVPVDVAQALLQIEVEHPELGPAGSVWDPQSGKAALYATADAHRVETILAELGVSESIEVRHATRSAAQKAQIVRDLLGSDGALESGHQIVSVAPSTDGSTFTVILDENIRTRSAVQLPDVDADIVIEYGPPAEPVTRNHAPTPQRFSGAYMSQGRFSCSSGFRVTEITTSTPAMASAHHCGQSTFEQWYYGTGTSHLFGQFQGGLYPGGAYYGDITSWKGAGLADFAPGIFIGDNTVAGSGVFAIRGAVSSTVGTNVCYSGSRSGTVCGNTITGTGQGVCYLDVPVCYENIVVTQQISGVPAAGNGDSGGPVYQPVPPQGPYAAGVISGIRNGTATCTGDPGSTDPKGRKCSSTVLYAPITEIFSHGFGLNYVPYTP</sequence>
<keyword evidence="1" id="KW-0732">Signal</keyword>
<organism evidence="2 3">
    <name type="scientific">Microbacterium imperiale</name>
    <dbReference type="NCBI Taxonomy" id="33884"/>
    <lineage>
        <taxon>Bacteria</taxon>
        <taxon>Bacillati</taxon>
        <taxon>Actinomycetota</taxon>
        <taxon>Actinomycetes</taxon>
        <taxon>Micrococcales</taxon>
        <taxon>Microbacteriaceae</taxon>
        <taxon>Microbacterium</taxon>
    </lineage>
</organism>
<evidence type="ECO:0000313" key="2">
    <source>
        <dbReference type="EMBL" id="GLJ79860.1"/>
    </source>
</evidence>
<accession>A0A9W6M399</accession>
<evidence type="ECO:0000313" key="3">
    <source>
        <dbReference type="Proteomes" id="UP001142317"/>
    </source>
</evidence>
<gene>
    <name evidence="2" type="ORF">GCM10017586_15420</name>
</gene>
<dbReference type="Proteomes" id="UP001142317">
    <property type="component" value="Unassembled WGS sequence"/>
</dbReference>
<feature type="chain" id="PRO_5040931779" evidence="1">
    <location>
        <begin position="22"/>
        <end position="434"/>
    </location>
</feature>
<name>A0A9W6M399_9MICO</name>
<comment type="caution">
    <text evidence="2">The sequence shown here is derived from an EMBL/GenBank/DDBJ whole genome shotgun (WGS) entry which is preliminary data.</text>
</comment>
<dbReference type="InterPro" id="IPR009003">
    <property type="entry name" value="Peptidase_S1_PA"/>
</dbReference>
<dbReference type="EMBL" id="BSEO01000005">
    <property type="protein sequence ID" value="GLJ79860.1"/>
    <property type="molecule type" value="Genomic_DNA"/>
</dbReference>
<reference evidence="2" key="1">
    <citation type="journal article" date="2014" name="Int. J. Syst. Evol. Microbiol.">
        <title>Complete genome sequence of Corynebacterium casei LMG S-19264T (=DSM 44701T), isolated from a smear-ripened cheese.</title>
        <authorList>
            <consortium name="US DOE Joint Genome Institute (JGI-PGF)"/>
            <person name="Walter F."/>
            <person name="Albersmeier A."/>
            <person name="Kalinowski J."/>
            <person name="Ruckert C."/>
        </authorList>
    </citation>
    <scope>NUCLEOTIDE SEQUENCE</scope>
    <source>
        <strain evidence="2">VKM Ac-1447</strain>
    </source>
</reference>
<protein>
    <submittedName>
        <fullName evidence="2">Uncharacterized protein</fullName>
    </submittedName>
</protein>
<keyword evidence="3" id="KW-1185">Reference proteome</keyword>
<reference evidence="2" key="2">
    <citation type="submission" date="2023-01" db="EMBL/GenBank/DDBJ databases">
        <authorList>
            <person name="Sun Q."/>
            <person name="Evtushenko L."/>
        </authorList>
    </citation>
    <scope>NUCLEOTIDE SEQUENCE</scope>
    <source>
        <strain evidence="2">VKM Ac-1447</strain>
    </source>
</reference>
<dbReference type="RefSeq" id="WP_210007396.1">
    <property type="nucleotide sequence ID" value="NZ_BSEO01000005.1"/>
</dbReference>
<dbReference type="Gene3D" id="2.40.10.10">
    <property type="entry name" value="Trypsin-like serine proteases"/>
    <property type="match status" value="2"/>
</dbReference>
<evidence type="ECO:0000256" key="1">
    <source>
        <dbReference type="SAM" id="SignalP"/>
    </source>
</evidence>
<dbReference type="SUPFAM" id="SSF50494">
    <property type="entry name" value="Trypsin-like serine proteases"/>
    <property type="match status" value="1"/>
</dbReference>
<feature type="signal peptide" evidence="1">
    <location>
        <begin position="1"/>
        <end position="21"/>
    </location>
</feature>
<dbReference type="InterPro" id="IPR043504">
    <property type="entry name" value="Peptidase_S1_PA_chymotrypsin"/>
</dbReference>